<dbReference type="InterPro" id="IPR028994">
    <property type="entry name" value="Integrin_alpha_N"/>
</dbReference>
<evidence type="ECO:0008006" key="3">
    <source>
        <dbReference type="Google" id="ProtNLM"/>
    </source>
</evidence>
<protein>
    <recommendedName>
        <fullName evidence="3">Fibronectin type-III domain-containing protein</fullName>
    </recommendedName>
</protein>
<accession>X0U4P0</accession>
<dbReference type="PANTHER" id="PTHR44103">
    <property type="entry name" value="PROPROTEIN CONVERTASE P"/>
    <property type="match status" value="1"/>
</dbReference>
<gene>
    <name evidence="2" type="ORF">S01H1_37842</name>
</gene>
<keyword evidence="1" id="KW-0732">Signal</keyword>
<feature type="non-terminal residue" evidence="2">
    <location>
        <position position="1"/>
    </location>
</feature>
<organism evidence="2">
    <name type="scientific">marine sediment metagenome</name>
    <dbReference type="NCBI Taxonomy" id="412755"/>
    <lineage>
        <taxon>unclassified sequences</taxon>
        <taxon>metagenomes</taxon>
        <taxon>ecological metagenomes</taxon>
    </lineage>
</organism>
<name>X0U4P0_9ZZZZ</name>
<sequence>NHNITGVRYGSADWGDYNNDGYLDVVLSGITVNGTYTTRVFRSEKNGVFTDTGEIFGTRGIVKWGDYDNDGDLDILIISSDQNRVYRNDGNDTFTFQNQISLESAMYGNGAWGDYDNDGYLDIVVSGYIGMYIPFSKIYRNNKDNTFHEDTSCVITQAGSSVPSWGDFDNDNDLDLLFVGVSSDSAFVKLYRNDIGTANSVPEKPIGLVSNVSKSEVELRWNSVRSDSTNYHGLTYNLIIGSSLDDFDLVTPHSSPQGYRRLVKMGNAG</sequence>
<dbReference type="AlphaFoldDB" id="X0U4P0"/>
<dbReference type="Pfam" id="PF13517">
    <property type="entry name" value="FG-GAP_3"/>
    <property type="match status" value="1"/>
</dbReference>
<dbReference type="PANTHER" id="PTHR44103:SF1">
    <property type="entry name" value="PROPROTEIN CONVERTASE P"/>
    <property type="match status" value="1"/>
</dbReference>
<dbReference type="InterPro" id="IPR013517">
    <property type="entry name" value="FG-GAP"/>
</dbReference>
<comment type="caution">
    <text evidence="2">The sequence shown here is derived from an EMBL/GenBank/DDBJ whole genome shotgun (WGS) entry which is preliminary data.</text>
</comment>
<dbReference type="SUPFAM" id="SSF69318">
    <property type="entry name" value="Integrin alpha N-terminal domain"/>
    <property type="match status" value="1"/>
</dbReference>
<proteinExistence type="predicted"/>
<reference evidence="2" key="1">
    <citation type="journal article" date="2014" name="Front. Microbiol.">
        <title>High frequency of phylogenetically diverse reductive dehalogenase-homologous genes in deep subseafloor sedimentary metagenomes.</title>
        <authorList>
            <person name="Kawai M."/>
            <person name="Futagami T."/>
            <person name="Toyoda A."/>
            <person name="Takaki Y."/>
            <person name="Nishi S."/>
            <person name="Hori S."/>
            <person name="Arai W."/>
            <person name="Tsubouchi T."/>
            <person name="Morono Y."/>
            <person name="Uchiyama I."/>
            <person name="Ito T."/>
            <person name="Fujiyama A."/>
            <person name="Inagaki F."/>
            <person name="Takami H."/>
        </authorList>
    </citation>
    <scope>NUCLEOTIDE SEQUENCE</scope>
    <source>
        <strain evidence="2">Expedition CK06-06</strain>
    </source>
</reference>
<evidence type="ECO:0000256" key="1">
    <source>
        <dbReference type="ARBA" id="ARBA00022729"/>
    </source>
</evidence>
<dbReference type="EMBL" id="BARS01023781">
    <property type="protein sequence ID" value="GAG00729.1"/>
    <property type="molecule type" value="Genomic_DNA"/>
</dbReference>
<feature type="non-terminal residue" evidence="2">
    <location>
        <position position="269"/>
    </location>
</feature>
<evidence type="ECO:0000313" key="2">
    <source>
        <dbReference type="EMBL" id="GAG00729.1"/>
    </source>
</evidence>
<dbReference type="Gene3D" id="2.130.10.130">
    <property type="entry name" value="Integrin alpha, N-terminal"/>
    <property type="match status" value="1"/>
</dbReference>